<evidence type="ECO:0000256" key="5">
    <source>
        <dbReference type="ARBA" id="ARBA00022527"/>
    </source>
</evidence>
<dbReference type="PANTHER" id="PTHR44329">
    <property type="entry name" value="SERINE/THREONINE-PROTEIN KINASE TNNI3K-RELATED"/>
    <property type="match status" value="1"/>
</dbReference>
<evidence type="ECO:0000256" key="10">
    <source>
        <dbReference type="ARBA" id="ARBA00022840"/>
    </source>
</evidence>
<feature type="domain" description="Protein kinase" evidence="18">
    <location>
        <begin position="101"/>
        <end position="374"/>
    </location>
</feature>
<name>Q16KG9_AEDAE</name>
<reference evidence="19" key="1">
    <citation type="submission" date="2005-10" db="EMBL/GenBank/DDBJ databases">
        <authorList>
            <person name="Loftus B.J."/>
            <person name="Nene V.M."/>
            <person name="Hannick L.I."/>
            <person name="Bidwell S."/>
            <person name="Haas B."/>
            <person name="Amedeo P."/>
            <person name="Orvis J."/>
            <person name="Wortman J.R."/>
            <person name="White O.R."/>
            <person name="Salzberg S."/>
            <person name="Shumway M."/>
            <person name="Koo H."/>
            <person name="Zhao Y."/>
            <person name="Holmes M."/>
            <person name="Miller J."/>
            <person name="Schatz M."/>
            <person name="Pop M."/>
            <person name="Pai G."/>
            <person name="Utterback T."/>
            <person name="Rogers Y.-H."/>
            <person name="Kravitz S."/>
            <person name="Fraser C.M."/>
        </authorList>
    </citation>
    <scope>NUCLEOTIDE SEQUENCE</scope>
    <source>
        <strain evidence="19">Liverpool</strain>
    </source>
</reference>
<dbReference type="InterPro" id="IPR051681">
    <property type="entry name" value="Ser/Thr_Kinases-Pseudokinases"/>
</dbReference>
<dbReference type="InterPro" id="IPR017441">
    <property type="entry name" value="Protein_kinase_ATP_BS"/>
</dbReference>
<evidence type="ECO:0000256" key="11">
    <source>
        <dbReference type="ARBA" id="ARBA00047559"/>
    </source>
</evidence>
<feature type="region of interest" description="Disordered" evidence="16">
    <location>
        <begin position="1"/>
        <end position="21"/>
    </location>
</feature>
<comment type="catalytic activity">
    <reaction evidence="11">
        <text>L-threonyl-[protein] + ATP = O-phospho-L-threonyl-[protein] + ADP + H(+)</text>
        <dbReference type="Rhea" id="RHEA:46608"/>
        <dbReference type="Rhea" id="RHEA-COMP:11060"/>
        <dbReference type="Rhea" id="RHEA-COMP:11605"/>
        <dbReference type="ChEBI" id="CHEBI:15378"/>
        <dbReference type="ChEBI" id="CHEBI:30013"/>
        <dbReference type="ChEBI" id="CHEBI:30616"/>
        <dbReference type="ChEBI" id="CHEBI:61977"/>
        <dbReference type="ChEBI" id="CHEBI:456216"/>
        <dbReference type="EC" id="2.7.11.25"/>
    </reaction>
</comment>
<keyword evidence="9" id="KW-0418">Kinase</keyword>
<evidence type="ECO:0000259" key="18">
    <source>
        <dbReference type="PROSITE" id="PS50011"/>
    </source>
</evidence>
<dbReference type="InterPro" id="IPR008271">
    <property type="entry name" value="Ser/Thr_kinase_AS"/>
</dbReference>
<evidence type="ECO:0000256" key="9">
    <source>
        <dbReference type="ARBA" id="ARBA00022777"/>
    </source>
</evidence>
<dbReference type="PhylomeDB" id="Q16KG9"/>
<dbReference type="Gene3D" id="2.30.30.40">
    <property type="entry name" value="SH3 Domains"/>
    <property type="match status" value="1"/>
</dbReference>
<evidence type="ECO:0000256" key="12">
    <source>
        <dbReference type="ARBA" id="ARBA00048329"/>
    </source>
</evidence>
<dbReference type="PRINTS" id="PR00452">
    <property type="entry name" value="SH3DOMAIN"/>
</dbReference>
<dbReference type="PROSITE" id="PS50002">
    <property type="entry name" value="SH3"/>
    <property type="match status" value="1"/>
</dbReference>
<dbReference type="PROSITE" id="PS50011">
    <property type="entry name" value="PROTEIN_KINASE_DOM"/>
    <property type="match status" value="1"/>
</dbReference>
<dbReference type="PRINTS" id="PR00109">
    <property type="entry name" value="TYRKINASE"/>
</dbReference>
<dbReference type="PROSITE" id="PS00108">
    <property type="entry name" value="PROTEIN_KINASE_ST"/>
    <property type="match status" value="1"/>
</dbReference>
<reference evidence="19" key="3">
    <citation type="submission" date="2012-09" db="EMBL/GenBank/DDBJ databases">
        <authorList>
            <consortium name="VectorBase"/>
        </authorList>
    </citation>
    <scope>NUCLEOTIDE SEQUENCE</scope>
    <source>
        <strain evidence="19">Liverpool</strain>
    </source>
</reference>
<dbReference type="HOGENOM" id="CLU_000288_7_14_1"/>
<evidence type="ECO:0000256" key="3">
    <source>
        <dbReference type="ARBA" id="ARBA00012406"/>
    </source>
</evidence>
<dbReference type="CDD" id="cd14061">
    <property type="entry name" value="STKc_MLK"/>
    <property type="match status" value="1"/>
</dbReference>
<gene>
    <name evidence="19" type="ORF">AaeL_AAEL012999</name>
</gene>
<dbReference type="PaxDb" id="7159-AAEL018251-PA"/>
<dbReference type="InterPro" id="IPR011009">
    <property type="entry name" value="Kinase-like_dom_sf"/>
</dbReference>
<dbReference type="Gene3D" id="3.30.200.20">
    <property type="entry name" value="Phosphorylase Kinase, domain 1"/>
    <property type="match status" value="1"/>
</dbReference>
<reference evidence="19" key="2">
    <citation type="journal article" date="2007" name="Science">
        <title>Genome sequence of Aedes aegypti, a major arbovirus vector.</title>
        <authorList>
            <person name="Nene V."/>
            <person name="Wortman J.R."/>
            <person name="Lawson D."/>
            <person name="Haas B."/>
            <person name="Kodira C."/>
            <person name="Tu Z.J."/>
            <person name="Loftus B."/>
            <person name="Xi Z."/>
            <person name="Megy K."/>
            <person name="Grabherr M."/>
            <person name="Ren Q."/>
            <person name="Zdobnov E.M."/>
            <person name="Lobo N.F."/>
            <person name="Campbell K.S."/>
            <person name="Brown S.E."/>
            <person name="Bonaldo M.F."/>
            <person name="Zhu J."/>
            <person name="Sinkins S.P."/>
            <person name="Hogenkamp D.G."/>
            <person name="Amedeo P."/>
            <person name="Arensburger P."/>
            <person name="Atkinson P.W."/>
            <person name="Bidwell S."/>
            <person name="Biedler J."/>
            <person name="Birney E."/>
            <person name="Bruggner R.V."/>
            <person name="Costas J."/>
            <person name="Coy M.R."/>
            <person name="Crabtree J."/>
            <person name="Crawford M."/>
            <person name="Debruyn B."/>
            <person name="Decaprio D."/>
            <person name="Eiglmeier K."/>
            <person name="Eisenstadt E."/>
            <person name="El-Dorry H."/>
            <person name="Gelbart W.M."/>
            <person name="Gomes S.L."/>
            <person name="Hammond M."/>
            <person name="Hannick L.I."/>
            <person name="Hogan J.R."/>
            <person name="Holmes M.H."/>
            <person name="Jaffe D."/>
            <person name="Johnston J.S."/>
            <person name="Kennedy R.C."/>
            <person name="Koo H."/>
            <person name="Kravitz S."/>
            <person name="Kriventseva E.V."/>
            <person name="Kulp D."/>
            <person name="Labutti K."/>
            <person name="Lee E."/>
            <person name="Li S."/>
            <person name="Lovin D.D."/>
            <person name="Mao C."/>
            <person name="Mauceli E."/>
            <person name="Menck C.F."/>
            <person name="Miller J.R."/>
            <person name="Montgomery P."/>
            <person name="Mori A."/>
            <person name="Nascimento A.L."/>
            <person name="Naveira H.F."/>
            <person name="Nusbaum C."/>
            <person name="O'leary S."/>
            <person name="Orvis J."/>
            <person name="Pertea M."/>
            <person name="Quesneville H."/>
            <person name="Reidenbach K.R."/>
            <person name="Rogers Y.H."/>
            <person name="Roth C.W."/>
            <person name="Schneider J.R."/>
            <person name="Schatz M."/>
            <person name="Shumway M."/>
            <person name="Stanke M."/>
            <person name="Stinson E.O."/>
            <person name="Tubio J.M."/>
            <person name="Vanzee J.P."/>
            <person name="Verjovski-Almeida S."/>
            <person name="Werner D."/>
            <person name="White O."/>
            <person name="Wyder S."/>
            <person name="Zeng Q."/>
            <person name="Zhao Q."/>
            <person name="Zhao Y."/>
            <person name="Hill C.A."/>
            <person name="Raikhel A.S."/>
            <person name="Soares M.B."/>
            <person name="Knudson D.L."/>
            <person name="Lee N.H."/>
            <person name="Galagan J."/>
            <person name="Salzberg S.L."/>
            <person name="Paulsen I.T."/>
            <person name="Dimopoulos G."/>
            <person name="Collins F.H."/>
            <person name="Birren B."/>
            <person name="Fraser-Liggett C.M."/>
            <person name="Severson D.W."/>
        </authorList>
    </citation>
    <scope>NUCLEOTIDE SEQUENCE [LARGE SCALE GENOMIC DNA]</scope>
    <source>
        <strain evidence="19">Liverpool</strain>
    </source>
</reference>
<accession>Q16KG9</accession>
<evidence type="ECO:0000256" key="6">
    <source>
        <dbReference type="ARBA" id="ARBA00022679"/>
    </source>
</evidence>
<dbReference type="Proteomes" id="UP000682892">
    <property type="component" value="Unassembled WGS sequence"/>
</dbReference>
<evidence type="ECO:0000256" key="15">
    <source>
        <dbReference type="SAM" id="Coils"/>
    </source>
</evidence>
<keyword evidence="10 14" id="KW-0067">ATP-binding</keyword>
<evidence type="ECO:0000256" key="7">
    <source>
        <dbReference type="ARBA" id="ARBA00022737"/>
    </source>
</evidence>
<dbReference type="CDD" id="cd11876">
    <property type="entry name" value="SH3_MLK"/>
    <property type="match status" value="1"/>
</dbReference>
<feature type="binding site" evidence="14">
    <location>
        <position position="128"/>
    </location>
    <ligand>
        <name>ATP</name>
        <dbReference type="ChEBI" id="CHEBI:30616"/>
    </ligand>
</feature>
<protein>
    <recommendedName>
        <fullName evidence="3">mitogen-activated protein kinase kinase kinase</fullName>
        <ecNumber evidence="3">2.7.11.25</ecNumber>
    </recommendedName>
</protein>
<dbReference type="EMBL" id="CH477958">
    <property type="protein sequence ID" value="EAT34794.1"/>
    <property type="molecule type" value="Genomic_DNA"/>
</dbReference>
<comment type="similarity">
    <text evidence="2">Belongs to the protein kinase superfamily. STE Ser/Thr protein kinase family. MAP kinase kinase kinase subfamily.</text>
</comment>
<dbReference type="STRING" id="7159.Q16KG9"/>
<evidence type="ECO:0000256" key="13">
    <source>
        <dbReference type="PROSITE-ProRule" id="PRU00192"/>
    </source>
</evidence>
<keyword evidence="4 13" id="KW-0728">SH3 domain</keyword>
<dbReference type="GO" id="GO:0005524">
    <property type="term" value="F:ATP binding"/>
    <property type="evidence" value="ECO:0007669"/>
    <property type="project" value="UniProtKB-UniRule"/>
</dbReference>
<evidence type="ECO:0000256" key="1">
    <source>
        <dbReference type="ARBA" id="ARBA00001946"/>
    </source>
</evidence>
<dbReference type="InterPro" id="IPR001245">
    <property type="entry name" value="Ser-Thr/Tyr_kinase_cat_dom"/>
</dbReference>
<comment type="catalytic activity">
    <reaction evidence="12">
        <text>L-seryl-[protein] + ATP = O-phospho-L-seryl-[protein] + ADP + H(+)</text>
        <dbReference type="Rhea" id="RHEA:17989"/>
        <dbReference type="Rhea" id="RHEA-COMP:9863"/>
        <dbReference type="Rhea" id="RHEA-COMP:11604"/>
        <dbReference type="ChEBI" id="CHEBI:15378"/>
        <dbReference type="ChEBI" id="CHEBI:29999"/>
        <dbReference type="ChEBI" id="CHEBI:30616"/>
        <dbReference type="ChEBI" id="CHEBI:83421"/>
        <dbReference type="ChEBI" id="CHEBI:456216"/>
        <dbReference type="EC" id="2.7.11.25"/>
    </reaction>
</comment>
<dbReference type="InterPro" id="IPR036028">
    <property type="entry name" value="SH3-like_dom_sf"/>
</dbReference>
<evidence type="ECO:0000256" key="14">
    <source>
        <dbReference type="PROSITE-ProRule" id="PRU10141"/>
    </source>
</evidence>
<sequence length="515" mass="58332">MLIVSGRGRQKQNNPQEPSAVGMSPLWTARYDYQAQGEDELSLRVGQIVFVLSMDSSISGDEGWWTGKIGDRVGIFPSNFVTNEDPTVLNVQPLEIKFQELDLREVIGVGGFSKVHRAFWNGLEVAVKASRQDEDIDGTRENVLKEAKLFWSLKHPNIVELKGVCLEQPILCLVMEYARGGSLNKILAGRKIPPDVLVDWAIQIARGMKYLHCEAPISVIHRDLKSSNVLICDPVMSGNLKNKTLKITDFGLAREAYTTTRMSAAGTFAWMPPEVIKSGTYSKASDVWSYGVLLWELLTGETPYKGFDTLSVAYGVAINSLALPIPKTCPEAWGKLMKSCWELDPHRRPSFRDIEKDLDTIARSGFGQTPHESFHTMQDGWKREIAEVLQELRRKEKELRSKEEELSRVQQEQQFREEDLAKRKQELDAREIELLGRELKIIITQNTPTPKKRKGKFSKSKLRLLKREPGHISFPLDFRHTITVQPTAIRDECRQRTDTPPGSPAATRLRAIARK</sequence>
<dbReference type="InterPro" id="IPR000719">
    <property type="entry name" value="Prot_kinase_dom"/>
</dbReference>
<evidence type="ECO:0000256" key="16">
    <source>
        <dbReference type="SAM" id="MobiDB-lite"/>
    </source>
</evidence>
<dbReference type="eggNOG" id="KOG0192">
    <property type="taxonomic scope" value="Eukaryota"/>
</dbReference>
<dbReference type="SUPFAM" id="SSF50044">
    <property type="entry name" value="SH3-domain"/>
    <property type="match status" value="1"/>
</dbReference>
<dbReference type="InterPro" id="IPR001452">
    <property type="entry name" value="SH3_domain"/>
</dbReference>
<dbReference type="EC" id="2.7.11.25" evidence="3"/>
<dbReference type="SMART" id="SM00220">
    <property type="entry name" value="S_TKc"/>
    <property type="match status" value="1"/>
</dbReference>
<keyword evidence="5" id="KW-0723">Serine/threonine-protein kinase</keyword>
<dbReference type="FunFam" id="1.10.510.10:FF:000076">
    <property type="entry name" value="Mitogen-activated protein kinase kinase kinase"/>
    <property type="match status" value="1"/>
</dbReference>
<feature type="region of interest" description="Disordered" evidence="16">
    <location>
        <begin position="494"/>
        <end position="515"/>
    </location>
</feature>
<dbReference type="OMA" id="TWGPSTC"/>
<evidence type="ECO:0000256" key="4">
    <source>
        <dbReference type="ARBA" id="ARBA00022443"/>
    </source>
</evidence>
<keyword evidence="6" id="KW-0808">Transferase</keyword>
<feature type="domain" description="SH3" evidence="17">
    <location>
        <begin position="22"/>
        <end position="86"/>
    </location>
</feature>
<proteinExistence type="inferred from homology"/>
<evidence type="ECO:0000259" key="17">
    <source>
        <dbReference type="PROSITE" id="PS50002"/>
    </source>
</evidence>
<dbReference type="Pfam" id="PF07714">
    <property type="entry name" value="PK_Tyr_Ser-Thr"/>
    <property type="match status" value="1"/>
</dbReference>
<dbReference type="GO" id="GO:0006950">
    <property type="term" value="P:response to stress"/>
    <property type="evidence" value="ECO:0007669"/>
    <property type="project" value="UniProtKB-ARBA"/>
</dbReference>
<comment type="cofactor">
    <cofactor evidence="1">
        <name>Mg(2+)</name>
        <dbReference type="ChEBI" id="CHEBI:18420"/>
    </cofactor>
</comment>
<dbReference type="PROSITE" id="PS00107">
    <property type="entry name" value="PROTEIN_KINASE_ATP"/>
    <property type="match status" value="1"/>
</dbReference>
<evidence type="ECO:0000256" key="2">
    <source>
        <dbReference type="ARBA" id="ARBA00006529"/>
    </source>
</evidence>
<evidence type="ECO:0000313" key="19">
    <source>
        <dbReference type="EMBL" id="EAT34794.1"/>
    </source>
</evidence>
<evidence type="ECO:0000256" key="8">
    <source>
        <dbReference type="ARBA" id="ARBA00022741"/>
    </source>
</evidence>
<feature type="coiled-coil region" evidence="15">
    <location>
        <begin position="378"/>
        <end position="419"/>
    </location>
</feature>
<dbReference type="SUPFAM" id="SSF56112">
    <property type="entry name" value="Protein kinase-like (PK-like)"/>
    <property type="match status" value="1"/>
</dbReference>
<dbReference type="AlphaFoldDB" id="Q16KG9"/>
<dbReference type="PANTHER" id="PTHR44329:SF293">
    <property type="entry name" value="MITOGEN-ACTIVATED PROTEIN KINASE KINASE KINASE"/>
    <property type="match status" value="1"/>
</dbReference>
<dbReference type="GO" id="GO:0004706">
    <property type="term" value="F:JUN kinase kinase kinase activity"/>
    <property type="evidence" value="ECO:0007669"/>
    <property type="project" value="TreeGrafter"/>
</dbReference>
<organism evidence="19 20">
    <name type="scientific">Aedes aegypti</name>
    <name type="common">Yellowfever mosquito</name>
    <name type="synonym">Culex aegypti</name>
    <dbReference type="NCBI Taxonomy" id="7159"/>
    <lineage>
        <taxon>Eukaryota</taxon>
        <taxon>Metazoa</taxon>
        <taxon>Ecdysozoa</taxon>
        <taxon>Arthropoda</taxon>
        <taxon>Hexapoda</taxon>
        <taxon>Insecta</taxon>
        <taxon>Pterygota</taxon>
        <taxon>Neoptera</taxon>
        <taxon>Endopterygota</taxon>
        <taxon>Diptera</taxon>
        <taxon>Nematocera</taxon>
        <taxon>Culicoidea</taxon>
        <taxon>Culicidae</taxon>
        <taxon>Culicinae</taxon>
        <taxon>Aedini</taxon>
        <taxon>Aedes</taxon>
        <taxon>Stegomyia</taxon>
    </lineage>
</organism>
<keyword evidence="7" id="KW-0677">Repeat</keyword>
<keyword evidence="15" id="KW-0175">Coiled coil</keyword>
<dbReference type="Gene3D" id="1.10.510.10">
    <property type="entry name" value="Transferase(Phosphotransferase) domain 1"/>
    <property type="match status" value="1"/>
</dbReference>
<dbReference type="Pfam" id="PF14604">
    <property type="entry name" value="SH3_9"/>
    <property type="match status" value="1"/>
</dbReference>
<keyword evidence="8 14" id="KW-0547">Nucleotide-binding</keyword>
<evidence type="ECO:0000313" key="20">
    <source>
        <dbReference type="Proteomes" id="UP000682892"/>
    </source>
</evidence>
<dbReference type="SMART" id="SM00326">
    <property type="entry name" value="SH3"/>
    <property type="match status" value="1"/>
</dbReference>
<dbReference type="VEuPathDB" id="VectorBase:AAEL018251"/>